<evidence type="ECO:0000313" key="5">
    <source>
        <dbReference type="Proteomes" id="UP000636709"/>
    </source>
</evidence>
<dbReference type="EMBL" id="JACEFO010002416">
    <property type="protein sequence ID" value="KAF8661066.1"/>
    <property type="molecule type" value="Genomic_DNA"/>
</dbReference>
<organism evidence="4 5">
    <name type="scientific">Digitaria exilis</name>
    <dbReference type="NCBI Taxonomy" id="1010633"/>
    <lineage>
        <taxon>Eukaryota</taxon>
        <taxon>Viridiplantae</taxon>
        <taxon>Streptophyta</taxon>
        <taxon>Embryophyta</taxon>
        <taxon>Tracheophyta</taxon>
        <taxon>Spermatophyta</taxon>
        <taxon>Magnoliopsida</taxon>
        <taxon>Liliopsida</taxon>
        <taxon>Poales</taxon>
        <taxon>Poaceae</taxon>
        <taxon>PACMAD clade</taxon>
        <taxon>Panicoideae</taxon>
        <taxon>Panicodae</taxon>
        <taxon>Paniceae</taxon>
        <taxon>Anthephorinae</taxon>
        <taxon>Digitaria</taxon>
    </lineage>
</organism>
<sequence>MPLGLAQHLLVAADRCGLDRLKMMYERKLAIGIRVGMVATTLALAEQENCSRLNTKCIEFIAGGSWLQAPGCEQPPPLVPTEFLKAAYGKKRSRSPDAN</sequence>
<dbReference type="Pfam" id="PF24570">
    <property type="entry name" value="BACK_BPM_SPOP"/>
    <property type="match status" value="1"/>
</dbReference>
<reference evidence="4" key="1">
    <citation type="submission" date="2020-07" db="EMBL/GenBank/DDBJ databases">
        <title>Genome sequence and genetic diversity analysis of an under-domesticated orphan crop, white fonio (Digitaria exilis).</title>
        <authorList>
            <person name="Bennetzen J.L."/>
            <person name="Chen S."/>
            <person name="Ma X."/>
            <person name="Wang X."/>
            <person name="Yssel A.E.J."/>
            <person name="Chaluvadi S.R."/>
            <person name="Johnson M."/>
            <person name="Gangashetty P."/>
            <person name="Hamidou F."/>
            <person name="Sanogo M.D."/>
            <person name="Zwaenepoel A."/>
            <person name="Wallace J."/>
            <person name="Van De Peer Y."/>
            <person name="Van Deynze A."/>
        </authorList>
    </citation>
    <scope>NUCLEOTIDE SEQUENCE</scope>
    <source>
        <tissue evidence="4">Leaves</tissue>
    </source>
</reference>
<dbReference type="AlphaFoldDB" id="A0A835AFF0"/>
<dbReference type="InterPro" id="IPR056423">
    <property type="entry name" value="BACK_BPM_SPOP"/>
</dbReference>
<dbReference type="InterPro" id="IPR011333">
    <property type="entry name" value="SKP1/BTB/POZ_sf"/>
</dbReference>
<dbReference type="PANTHER" id="PTHR26379">
    <property type="entry name" value="BTB/POZ AND MATH DOMAIN-CONTAINING PROTEIN 1"/>
    <property type="match status" value="1"/>
</dbReference>
<gene>
    <name evidence="4" type="ORF">HU200_057166</name>
</gene>
<evidence type="ECO:0000313" key="4">
    <source>
        <dbReference type="EMBL" id="KAF8661066.1"/>
    </source>
</evidence>
<name>A0A835AFF0_9POAL</name>
<accession>A0A835AFF0</accession>
<evidence type="ECO:0000259" key="3">
    <source>
        <dbReference type="Pfam" id="PF24570"/>
    </source>
</evidence>
<evidence type="ECO:0000256" key="1">
    <source>
        <dbReference type="ARBA" id="ARBA00004906"/>
    </source>
</evidence>
<dbReference type="Gene3D" id="3.30.710.10">
    <property type="entry name" value="Potassium Channel Kv1.1, Chain A"/>
    <property type="match status" value="1"/>
</dbReference>
<keyword evidence="5" id="KW-1185">Reference proteome</keyword>
<proteinExistence type="inferred from homology"/>
<comment type="caution">
    <text evidence="4">The sequence shown here is derived from an EMBL/GenBank/DDBJ whole genome shotgun (WGS) entry which is preliminary data.</text>
</comment>
<evidence type="ECO:0000256" key="2">
    <source>
        <dbReference type="ARBA" id="ARBA00010846"/>
    </source>
</evidence>
<feature type="domain" description="BPM/SPOP BACK" evidence="3">
    <location>
        <begin position="37"/>
        <end position="65"/>
    </location>
</feature>
<dbReference type="PANTHER" id="PTHR26379:SF180">
    <property type="entry name" value="TRAF TRANSCRIPTION FACTOR"/>
    <property type="match status" value="1"/>
</dbReference>
<dbReference type="Proteomes" id="UP000636709">
    <property type="component" value="Unassembled WGS sequence"/>
</dbReference>
<comment type="similarity">
    <text evidence="2">Belongs to the Tdpoz family.</text>
</comment>
<protein>
    <recommendedName>
        <fullName evidence="3">BPM/SPOP BACK domain-containing protein</fullName>
    </recommendedName>
</protein>
<dbReference type="InterPro" id="IPR045005">
    <property type="entry name" value="BPM1-6"/>
</dbReference>
<dbReference type="OrthoDB" id="690432at2759"/>
<comment type="pathway">
    <text evidence="1">Protein modification; protein ubiquitination.</text>
</comment>
<dbReference type="GO" id="GO:0016567">
    <property type="term" value="P:protein ubiquitination"/>
    <property type="evidence" value="ECO:0007669"/>
    <property type="project" value="InterPro"/>
</dbReference>